<organism evidence="2 3">
    <name type="scientific">Candidatus Niyogibacteria bacterium CG10_big_fil_rev_8_21_14_0_10_46_36</name>
    <dbReference type="NCBI Taxonomy" id="1974726"/>
    <lineage>
        <taxon>Bacteria</taxon>
        <taxon>Candidatus Niyogiibacteriota</taxon>
    </lineage>
</organism>
<sequence>MALSWRAKRQLTYFGIFSAIIFLIVFLLISFFRPSPTCFDRIQNQNEEGVDCGGPCDAGCLGDVKDVVVLWNRVFPISQSRYDVAMLIENPNLFAGAPIVHYQIKMHDDKGVLVALRGGTTFINPQERFMIFESNVQTANRIPVQASIEFEKILWERIEQEKPDITAFNFAVTQFPAGRLDMSLRNGNFLPEEHLETAVALLDESGNVFAVSKTRVESIRPESSTNVAFTWPFPLERAPASIQSFIRKIPDAFLKSEI</sequence>
<dbReference type="Proteomes" id="UP000231503">
    <property type="component" value="Unassembled WGS sequence"/>
</dbReference>
<reference evidence="3" key="1">
    <citation type="submission" date="2017-09" db="EMBL/GenBank/DDBJ databases">
        <title>Depth-based differentiation of microbial function through sediment-hosted aquifers and enrichment of novel symbionts in the deep terrestrial subsurface.</title>
        <authorList>
            <person name="Probst A.J."/>
            <person name="Ladd B."/>
            <person name="Jarett J.K."/>
            <person name="Geller-Mcgrath D.E."/>
            <person name="Sieber C.M.K."/>
            <person name="Emerson J.B."/>
            <person name="Anantharaman K."/>
            <person name="Thomas B.C."/>
            <person name="Malmstrom R."/>
            <person name="Stieglmeier M."/>
            <person name="Klingl A."/>
            <person name="Woyke T."/>
            <person name="Ryan C.M."/>
            <person name="Banfield J.F."/>
        </authorList>
    </citation>
    <scope>NUCLEOTIDE SEQUENCE [LARGE SCALE GENOMIC DNA]</scope>
</reference>
<dbReference type="AlphaFoldDB" id="A0A2H0TFX4"/>
<keyword evidence="1" id="KW-0812">Transmembrane</keyword>
<gene>
    <name evidence="2" type="ORF">COU47_01290</name>
</gene>
<dbReference type="EMBL" id="PFCO01000003">
    <property type="protein sequence ID" value="PIR69705.1"/>
    <property type="molecule type" value="Genomic_DNA"/>
</dbReference>
<evidence type="ECO:0000256" key="1">
    <source>
        <dbReference type="SAM" id="Phobius"/>
    </source>
</evidence>
<keyword evidence="1" id="KW-0472">Membrane</keyword>
<name>A0A2H0TFX4_9BACT</name>
<evidence type="ECO:0000313" key="3">
    <source>
        <dbReference type="Proteomes" id="UP000231503"/>
    </source>
</evidence>
<feature type="transmembrane region" description="Helical" evidence="1">
    <location>
        <begin position="12"/>
        <end position="32"/>
    </location>
</feature>
<protein>
    <submittedName>
        <fullName evidence="2">Uncharacterized protein</fullName>
    </submittedName>
</protein>
<accession>A0A2H0TFX4</accession>
<proteinExistence type="predicted"/>
<evidence type="ECO:0000313" key="2">
    <source>
        <dbReference type="EMBL" id="PIR69705.1"/>
    </source>
</evidence>
<comment type="caution">
    <text evidence="2">The sequence shown here is derived from an EMBL/GenBank/DDBJ whole genome shotgun (WGS) entry which is preliminary data.</text>
</comment>
<keyword evidence="1" id="KW-1133">Transmembrane helix</keyword>